<organism evidence="1 2">
    <name type="scientific">[Clostridium] aminophilum</name>
    <dbReference type="NCBI Taxonomy" id="1526"/>
    <lineage>
        <taxon>Bacteria</taxon>
        <taxon>Bacillati</taxon>
        <taxon>Bacillota</taxon>
        <taxon>Clostridia</taxon>
        <taxon>Lachnospirales</taxon>
        <taxon>Lachnospiraceae</taxon>
    </lineage>
</organism>
<dbReference type="RefSeq" id="WP_242870320.1">
    <property type="nucleotide sequence ID" value="NZ_FOIL01000027.1"/>
</dbReference>
<keyword evidence="2" id="KW-1185">Reference proteome</keyword>
<proteinExistence type="predicted"/>
<dbReference type="InterPro" id="IPR038148">
    <property type="entry name" value="Tn1545/Tn916_Xis"/>
</dbReference>
<dbReference type="Gene3D" id="3.90.105.50">
    <property type="match status" value="1"/>
</dbReference>
<protein>
    <submittedName>
        <fullName evidence="1">Transposon Tn916 excisionase</fullName>
    </submittedName>
</protein>
<evidence type="ECO:0000313" key="1">
    <source>
        <dbReference type="EMBL" id="SET60257.1"/>
    </source>
</evidence>
<reference evidence="1 2" key="1">
    <citation type="submission" date="2016-10" db="EMBL/GenBank/DDBJ databases">
        <authorList>
            <person name="de Groot N.N."/>
        </authorList>
    </citation>
    <scope>NUCLEOTIDE SEQUENCE [LARGE SCALE GENOMIC DNA]</scope>
    <source>
        <strain evidence="1 2">KH1P1</strain>
    </source>
</reference>
<evidence type="ECO:0000313" key="2">
    <source>
        <dbReference type="Proteomes" id="UP000199820"/>
    </source>
</evidence>
<dbReference type="EMBL" id="FOIL01000027">
    <property type="protein sequence ID" value="SET60257.1"/>
    <property type="molecule type" value="Genomic_DNA"/>
</dbReference>
<name>A0A1I0FQ19_9FIRM</name>
<dbReference type="AlphaFoldDB" id="A0A1I0FQ19"/>
<dbReference type="InterPro" id="IPR015122">
    <property type="entry name" value="Tn916-Xis"/>
</dbReference>
<dbReference type="Pfam" id="PF09035">
    <property type="entry name" value="Tn916-Xis"/>
    <property type="match status" value="1"/>
</dbReference>
<gene>
    <name evidence="1" type="ORF">SAMN04487771_102724</name>
</gene>
<sequence length="121" mass="13650">MLNTDLGCNNANGITLIHEITERLAKVPTIVPLAYGILCELKKTMKEAVPVKEMKDSPAVSIADKYSLSIQEAAEYYGIGEKRLRSIISEHYNEPFILEIGSHQRIKRRLFEEFLDQATAV</sequence>
<accession>A0A1I0FQ19</accession>
<dbReference type="Proteomes" id="UP000199820">
    <property type="component" value="Unassembled WGS sequence"/>
</dbReference>